<keyword evidence="2" id="KW-1185">Reference proteome</keyword>
<sequence length="1091" mass="114380">MNIINTFNDKRFILNGIQYFKNYVSVVRGNKIEIFNCYERKDVLVELTHYNQFSVDGTVYTSAALLQEALLPIIYSRINMGDGSTFAQNNIGRSINLGLYLGDSSVTAIVAKMNNRTTVISATDTPVVLSLNSIFTSAEIGQSSFNNKKYLYLFRPGAGTYGIGGTTVTTTMITQLATLNLTQDDIQNDPGAIIYNIDPVTNGDYLLKANTSLWDFSDSGYINEDDSIKTYYFSYSVNDVLYFAQFKGIPGIYGLNNTPFEEEDFVATTNSGISPTPTLEQILAQGGNKNISQLTNNGDGVSPYTTVAKLNGLTITVNQAAAEMYLKNSEGTTLATVNLAFLNNEGTTFFYNQTTQKLELKNDAGIILSEVSVSAFVSNLMQTVDFNGANPSILEFKDAAGNVVDSATFTINNIAGLQAALNAKANNNGSNAAGTWPINVTGTSVSTTNWGGAVADFSTDGSVLTKAVGLDASNTAKRYTASTFKSWLSITITDIAGLFTTLADIATSLVGKANLTGGNSFSGSQTINGDFGVYGQILSDVPNGALTQKTYRNGQAVSSIGSGSNNADLNGILQLYGTPGDDVIRLYSTGDSWINGGNIGFGTKTPGAKLDVNGNINIASGNNLSWGGTYESGNPTIAANGSGIGFYPSGEDTALYITHQKNIGINKVDPLYSLDVNGIGRFKRTGVNGGGLATVGIISSDAKTANDAISQSFLGHNTLESEVSYGSISANIDSSTSGAHSGSLEFRTYNAGSSTLALKLSKEGNVGVGTLTPGTKLDVNGKGKFSGEVTIPNGTALGSAVNKSQLDLKANLNGGNTFSGDQNFNENIIASSIIVGSNDFESGYKFQVEGAFAIGTKGKARLYGGTLNPTTSFIQSRDINISQNLAIYAKNILIGSPDDSGEKFQLTGNADINGLIISKDLANDSSIKLQPGFSLPNIQGTNYAGTGVKPIIMQKHGGSVGIGIAATPTATLEVGGTGKFSGEVQIAPATLPNNAVTLGQLNAVTIDKTIEATLSLIFLAIPPGQTRGIVVTVNGVTAGDFILATTSDPIDGGQIVYARSTAENTVFIGILNGSITEQASGTRIIKIKILK</sequence>
<dbReference type="EMBL" id="SBII01000008">
    <property type="protein sequence ID" value="RWW99717.1"/>
    <property type="molecule type" value="Genomic_DNA"/>
</dbReference>
<dbReference type="AlphaFoldDB" id="A0A3S3RJ41"/>
<name>A0A3S3RJ41_9FLAO</name>
<dbReference type="Proteomes" id="UP000287527">
    <property type="component" value="Unassembled WGS sequence"/>
</dbReference>
<organism evidence="1 2">
    <name type="scientific">Flavobacterium cerinum</name>
    <dbReference type="NCBI Taxonomy" id="2502784"/>
    <lineage>
        <taxon>Bacteria</taxon>
        <taxon>Pseudomonadati</taxon>
        <taxon>Bacteroidota</taxon>
        <taxon>Flavobacteriia</taxon>
        <taxon>Flavobacteriales</taxon>
        <taxon>Flavobacteriaceae</taxon>
        <taxon>Flavobacterium</taxon>
    </lineage>
</organism>
<gene>
    <name evidence="1" type="ORF">EPI11_12250</name>
</gene>
<reference evidence="1 2" key="1">
    <citation type="submission" date="2019-01" db="EMBL/GenBank/DDBJ databases">
        <title>Flavobacterium sp. nov.,isolated from freshwater.</title>
        <authorList>
            <person name="Zhang R."/>
            <person name="Du Z.-J."/>
        </authorList>
    </citation>
    <scope>NUCLEOTIDE SEQUENCE [LARGE SCALE GENOMIC DNA]</scope>
    <source>
        <strain evidence="1 2">1E403</strain>
    </source>
</reference>
<dbReference type="RefSeq" id="WP_128390266.1">
    <property type="nucleotide sequence ID" value="NZ_SBII01000008.1"/>
</dbReference>
<accession>A0A3S3RJ41</accession>
<dbReference type="OrthoDB" id="1377500at2"/>
<evidence type="ECO:0000313" key="2">
    <source>
        <dbReference type="Proteomes" id="UP000287527"/>
    </source>
</evidence>
<comment type="caution">
    <text evidence="1">The sequence shown here is derived from an EMBL/GenBank/DDBJ whole genome shotgun (WGS) entry which is preliminary data.</text>
</comment>
<evidence type="ECO:0000313" key="1">
    <source>
        <dbReference type="EMBL" id="RWW99717.1"/>
    </source>
</evidence>
<proteinExistence type="predicted"/>
<protein>
    <submittedName>
        <fullName evidence="1">Uncharacterized protein</fullName>
    </submittedName>
</protein>